<evidence type="ECO:0000313" key="1">
    <source>
        <dbReference type="EMBL" id="MDF9408358.1"/>
    </source>
</evidence>
<evidence type="ECO:0008006" key="3">
    <source>
        <dbReference type="Google" id="ProtNLM"/>
    </source>
</evidence>
<dbReference type="PROSITE" id="PS51257">
    <property type="entry name" value="PROKAR_LIPOPROTEIN"/>
    <property type="match status" value="1"/>
</dbReference>
<sequence>MPQKIKTVIVFSLIAFIVVIITGCSTQSAAPDGSGMAGRFSRAERLGQFTEVNRSVDCQGTTVTIEKVLLDKTGTFMIAAVEGEIRGKLDPLNVKLFDGEGRNLGWNSFQQEYPAKLPGGETLLTFDPVESPNEPLRLEFSGGPVEHENGPVVLDLKDIKFKKVDNKYVHTYQLTELVEKNGYSLLVDAITAGVSETQVHYKLTARGDYDGVAHGWLNNWDNHPKEDAPAMFDGGRKLESHLSSIDHIGPTYKYSLNGKTAVGRANFDALETREERLNLTNVYSYYSIDQIIPLEEITDKVCINKKIPVKDYTVCLNSLVKEDDETRSLEYVVLDSAGNSVDAVIDACVYTCSHDYRMPLTYFRQFKNAPGGGRRLVMGWPPGESEAEILEQKPVIKITRLGFRQEDAVLDINLDSPSKHPDNHEEKAVMVTVNNYYKILGDALAKDDQAAFEKEYGYLEPTSEWRDGINGWRRLFDAWRPLGVKKYSVSFEEPIVTITENNATVELDVVETILRKGDKETESPHFYNYLKLKNGEKSARTFSAVFCLAKEQNKWKITKVDELTIFEEMQGVNSF</sequence>
<organism evidence="1 2">
    <name type="scientific">Pelotomaculum isophthalicicum JI</name>
    <dbReference type="NCBI Taxonomy" id="947010"/>
    <lineage>
        <taxon>Bacteria</taxon>
        <taxon>Bacillati</taxon>
        <taxon>Bacillota</taxon>
        <taxon>Clostridia</taxon>
        <taxon>Eubacteriales</taxon>
        <taxon>Desulfotomaculaceae</taxon>
        <taxon>Pelotomaculum</taxon>
    </lineage>
</organism>
<dbReference type="EMBL" id="JAKOAV010000013">
    <property type="protein sequence ID" value="MDF9408358.1"/>
    <property type="molecule type" value="Genomic_DNA"/>
</dbReference>
<accession>A0A9X4H3Z4</accession>
<comment type="caution">
    <text evidence="1">The sequence shown here is derived from an EMBL/GenBank/DDBJ whole genome shotgun (WGS) entry which is preliminary data.</text>
</comment>
<keyword evidence="2" id="KW-1185">Reference proteome</keyword>
<reference evidence="1" key="1">
    <citation type="submission" date="2022-02" db="EMBL/GenBank/DDBJ databases">
        <authorList>
            <person name="Leng L."/>
        </authorList>
    </citation>
    <scope>NUCLEOTIDE SEQUENCE</scope>
    <source>
        <strain evidence="1">JI</strain>
    </source>
</reference>
<protein>
    <recommendedName>
        <fullName evidence="3">Lipoprotein</fullName>
    </recommendedName>
</protein>
<evidence type="ECO:0000313" key="2">
    <source>
        <dbReference type="Proteomes" id="UP001154312"/>
    </source>
</evidence>
<dbReference type="RefSeq" id="WP_277443677.1">
    <property type="nucleotide sequence ID" value="NZ_JAKOAV010000013.1"/>
</dbReference>
<dbReference type="AlphaFoldDB" id="A0A9X4H3Z4"/>
<dbReference type="Proteomes" id="UP001154312">
    <property type="component" value="Unassembled WGS sequence"/>
</dbReference>
<proteinExistence type="predicted"/>
<name>A0A9X4H3Z4_9FIRM</name>
<gene>
    <name evidence="1" type="ORF">L7E55_08305</name>
</gene>